<dbReference type="InterPro" id="IPR045258">
    <property type="entry name" value="ACAP1/2/3-like"/>
</dbReference>
<keyword evidence="1" id="KW-0343">GTPase activation</keyword>
<dbReference type="AlphaFoldDB" id="A0A367J323"/>
<dbReference type="Gene3D" id="1.10.220.150">
    <property type="entry name" value="Arf GTPase activating protein"/>
    <property type="match status" value="1"/>
</dbReference>
<accession>A0A367J323</accession>
<dbReference type="Pfam" id="PF00169">
    <property type="entry name" value="PH"/>
    <property type="match status" value="1"/>
</dbReference>
<dbReference type="CDD" id="cd08204">
    <property type="entry name" value="ArfGap"/>
    <property type="match status" value="1"/>
</dbReference>
<evidence type="ECO:0000256" key="7">
    <source>
        <dbReference type="SAM" id="MobiDB-lite"/>
    </source>
</evidence>
<reference evidence="10 11" key="1">
    <citation type="journal article" date="2018" name="G3 (Bethesda)">
        <title>Phylogenetic and Phylogenomic Definition of Rhizopus Species.</title>
        <authorList>
            <person name="Gryganskyi A.P."/>
            <person name="Golan J."/>
            <person name="Dolatabadi S."/>
            <person name="Mondo S."/>
            <person name="Robb S."/>
            <person name="Idnurm A."/>
            <person name="Muszewska A."/>
            <person name="Steczkiewicz K."/>
            <person name="Masonjones S."/>
            <person name="Liao H.L."/>
            <person name="Gajdeczka M.T."/>
            <person name="Anike F."/>
            <person name="Vuek A."/>
            <person name="Anishchenko I.M."/>
            <person name="Voigt K."/>
            <person name="de Hoog G.S."/>
            <person name="Smith M.E."/>
            <person name="Heitman J."/>
            <person name="Vilgalys R."/>
            <person name="Stajich J.E."/>
        </authorList>
    </citation>
    <scope>NUCLEOTIDE SEQUENCE [LARGE SCALE GENOMIC DNA]</scope>
    <source>
        <strain evidence="10 11">LSU 92-RS-03</strain>
    </source>
</reference>
<dbReference type="InterPro" id="IPR001164">
    <property type="entry name" value="ArfGAP_dom"/>
</dbReference>
<dbReference type="Pfam" id="PF01412">
    <property type="entry name" value="ArfGap"/>
    <property type="match status" value="1"/>
</dbReference>
<dbReference type="GO" id="GO:0005737">
    <property type="term" value="C:cytoplasm"/>
    <property type="evidence" value="ECO:0007669"/>
    <property type="project" value="InterPro"/>
</dbReference>
<dbReference type="InterPro" id="IPR027267">
    <property type="entry name" value="AH/BAR_dom_sf"/>
</dbReference>
<keyword evidence="3 5" id="KW-0863">Zinc-finger</keyword>
<dbReference type="GO" id="GO:0008270">
    <property type="term" value="F:zinc ion binding"/>
    <property type="evidence" value="ECO:0007669"/>
    <property type="project" value="UniProtKB-KW"/>
</dbReference>
<dbReference type="InterPro" id="IPR038508">
    <property type="entry name" value="ArfGAP_dom_sf"/>
</dbReference>
<gene>
    <name evidence="10" type="ORF">CU098_001915</name>
</gene>
<dbReference type="STRING" id="4846.A0A367J323"/>
<dbReference type="SUPFAM" id="SSF57863">
    <property type="entry name" value="ArfGap/RecO-like zinc finger"/>
    <property type="match status" value="1"/>
</dbReference>
<dbReference type="SUPFAM" id="SSF103657">
    <property type="entry name" value="BAR/IMD domain-like"/>
    <property type="match status" value="1"/>
</dbReference>
<dbReference type="Gene3D" id="1.20.1270.60">
    <property type="entry name" value="Arfaptin homology (AH) domain/BAR domain"/>
    <property type="match status" value="1"/>
</dbReference>
<sequence>MTDTIQTTSNIYLEDGPLFRATMKEYEDRTIFLKSDLKEMISAATCSFKARQHLLETEQAFVKSIKKANFTHPLFDYYLDHVLEKWMEQQERLHFCLQSLVIDPLKKIYELDVKVADTKRKQFEEISKEYYVHLSKYLSNSSNSSSSSSSSSSNNNSGSNNNSKSMLERRRPSSQLEFNRKKQHFDLARFDYYTFLTDLHGKKEQEILYHLLHHYEKQYAFYHETCKTLEQKKSGLEDVASYIADASREQQIMNRERNEKRRQIESNYAITIVHSDDPLDKYSGIRDLQQTDKSYLGQKKEGFLFTSSRPSKRKNSHTFPGDHWHNKGQLQEYTNWKHHLQTHNQPIILKLATVKEARDAGRRFCFEVITPAVSRTYQATSKEEMANWMATINNAICESLNGTGSCIAFSESTLSEGSSVEKTISKALDGIVKLRPRRSRRRTINRRSVVYSEKPKCTQWLLQQLYEHDVANTFCADCSSPFPDWCSLNLGVLLCIDCSGVHRSLGTHISKVRSLTLDSESLTPERIQILKWIGNQRFNALWEPQPINKPVASDTRETKARYIREKYVAKCFLKPTNDPPSHLLLQGILQNHLPLVLYALALGLDLNQPFSDSVYLPQELAGAPRYPLMLALMKDYCDQEEEEEKMFPLAELLLQNGCDIQDPVADWIAHCPIDDIIDYLNVKSELRGYAPIKRKSYKSA</sequence>
<dbReference type="Gene3D" id="2.30.29.30">
    <property type="entry name" value="Pleckstrin-homology domain (PH domain)/Phosphotyrosine-binding domain (PTB)"/>
    <property type="match status" value="1"/>
</dbReference>
<evidence type="ECO:0000256" key="6">
    <source>
        <dbReference type="SAM" id="Coils"/>
    </source>
</evidence>
<feature type="region of interest" description="Disordered" evidence="7">
    <location>
        <begin position="142"/>
        <end position="175"/>
    </location>
</feature>
<dbReference type="InterPro" id="IPR037278">
    <property type="entry name" value="ARFGAP/RecO"/>
</dbReference>
<keyword evidence="11" id="KW-1185">Reference proteome</keyword>
<protein>
    <submittedName>
        <fullName evidence="10">Uncharacterized protein</fullName>
    </submittedName>
</protein>
<keyword evidence="4" id="KW-0862">Zinc</keyword>
<organism evidence="10 11">
    <name type="scientific">Rhizopus stolonifer</name>
    <name type="common">Rhizopus nigricans</name>
    <dbReference type="NCBI Taxonomy" id="4846"/>
    <lineage>
        <taxon>Eukaryota</taxon>
        <taxon>Fungi</taxon>
        <taxon>Fungi incertae sedis</taxon>
        <taxon>Mucoromycota</taxon>
        <taxon>Mucoromycotina</taxon>
        <taxon>Mucoromycetes</taxon>
        <taxon>Mucorales</taxon>
        <taxon>Mucorineae</taxon>
        <taxon>Rhizopodaceae</taxon>
        <taxon>Rhizopus</taxon>
    </lineage>
</organism>
<dbReference type="InterPro" id="IPR011993">
    <property type="entry name" value="PH-like_dom_sf"/>
</dbReference>
<feature type="coiled-coil region" evidence="6">
    <location>
        <begin position="212"/>
        <end position="263"/>
    </location>
</feature>
<evidence type="ECO:0000256" key="3">
    <source>
        <dbReference type="ARBA" id="ARBA00022771"/>
    </source>
</evidence>
<evidence type="ECO:0000313" key="11">
    <source>
        <dbReference type="Proteomes" id="UP000253551"/>
    </source>
</evidence>
<evidence type="ECO:0000256" key="4">
    <source>
        <dbReference type="ARBA" id="ARBA00022833"/>
    </source>
</evidence>
<name>A0A367J323_RHIST</name>
<dbReference type="Proteomes" id="UP000253551">
    <property type="component" value="Unassembled WGS sequence"/>
</dbReference>
<feature type="domain" description="Arf-GAP" evidence="9">
    <location>
        <begin position="459"/>
        <end position="580"/>
    </location>
</feature>
<dbReference type="InterPro" id="IPR001849">
    <property type="entry name" value="PH_domain"/>
</dbReference>
<dbReference type="PANTHER" id="PTHR23180">
    <property type="entry name" value="CENTAURIN/ARF"/>
    <property type="match status" value="1"/>
</dbReference>
<dbReference type="InterPro" id="IPR004148">
    <property type="entry name" value="BAR_dom"/>
</dbReference>
<dbReference type="Pfam" id="PF16746">
    <property type="entry name" value="BAR_3"/>
    <property type="match status" value="1"/>
</dbReference>
<proteinExistence type="predicted"/>
<evidence type="ECO:0000313" key="10">
    <source>
        <dbReference type="EMBL" id="RCH84320.1"/>
    </source>
</evidence>
<dbReference type="PANTHER" id="PTHR23180:SF160">
    <property type="entry name" value="ADP-RIBOSYLATION FACTOR GTPASE-ACTIVATING PROTEIN EFFECTOR PROTEIN 1"/>
    <property type="match status" value="1"/>
</dbReference>
<dbReference type="FunFam" id="1.10.220.150:FF:000009">
    <property type="entry name" value="stromal membrane-associated protein 1 isoform X1"/>
    <property type="match status" value="1"/>
</dbReference>
<dbReference type="PRINTS" id="PR00405">
    <property type="entry name" value="REVINTRACTNG"/>
</dbReference>
<comment type="caution">
    <text evidence="10">The sequence shown here is derived from an EMBL/GenBank/DDBJ whole genome shotgun (WGS) entry which is preliminary data.</text>
</comment>
<evidence type="ECO:0000256" key="2">
    <source>
        <dbReference type="ARBA" id="ARBA00022723"/>
    </source>
</evidence>
<keyword evidence="2" id="KW-0479">Metal-binding</keyword>
<evidence type="ECO:0000256" key="1">
    <source>
        <dbReference type="ARBA" id="ARBA00022468"/>
    </source>
</evidence>
<evidence type="ECO:0000256" key="5">
    <source>
        <dbReference type="PROSITE-ProRule" id="PRU00288"/>
    </source>
</evidence>
<feature type="compositionally biased region" description="Low complexity" evidence="7">
    <location>
        <begin position="142"/>
        <end position="165"/>
    </location>
</feature>
<dbReference type="SMART" id="SM00105">
    <property type="entry name" value="ArfGap"/>
    <property type="match status" value="1"/>
</dbReference>
<dbReference type="SUPFAM" id="SSF50729">
    <property type="entry name" value="PH domain-like"/>
    <property type="match status" value="1"/>
</dbReference>
<feature type="domain" description="PH" evidence="8">
    <location>
        <begin position="363"/>
        <end position="397"/>
    </location>
</feature>
<dbReference type="EMBL" id="PJQM01004477">
    <property type="protein sequence ID" value="RCH84320.1"/>
    <property type="molecule type" value="Genomic_DNA"/>
</dbReference>
<dbReference type="GO" id="GO:0005096">
    <property type="term" value="F:GTPase activator activity"/>
    <property type="evidence" value="ECO:0007669"/>
    <property type="project" value="UniProtKB-KW"/>
</dbReference>
<dbReference type="PROSITE" id="PS50115">
    <property type="entry name" value="ARFGAP"/>
    <property type="match status" value="1"/>
</dbReference>
<evidence type="ECO:0000259" key="8">
    <source>
        <dbReference type="PROSITE" id="PS50003"/>
    </source>
</evidence>
<keyword evidence="6" id="KW-0175">Coiled coil</keyword>
<dbReference type="OrthoDB" id="10266696at2759"/>
<dbReference type="PROSITE" id="PS50003">
    <property type="entry name" value="PH_DOMAIN"/>
    <property type="match status" value="1"/>
</dbReference>
<evidence type="ECO:0000259" key="9">
    <source>
        <dbReference type="PROSITE" id="PS50115"/>
    </source>
</evidence>